<dbReference type="RefSeq" id="WP_148591568.1">
    <property type="nucleotide sequence ID" value="NZ_CP042997.1"/>
</dbReference>
<reference evidence="2 3" key="1">
    <citation type="submission" date="2019-08" db="EMBL/GenBank/DDBJ databases">
        <title>Deep-cultivation of Planctomycetes and their phenomic and genomic characterization uncovers novel biology.</title>
        <authorList>
            <person name="Wiegand S."/>
            <person name="Jogler M."/>
            <person name="Boedeker C."/>
            <person name="Pinto D."/>
            <person name="Vollmers J."/>
            <person name="Rivas-Marin E."/>
            <person name="Kohn T."/>
            <person name="Peeters S.H."/>
            <person name="Heuer A."/>
            <person name="Rast P."/>
            <person name="Oberbeckmann S."/>
            <person name="Bunk B."/>
            <person name="Jeske O."/>
            <person name="Meyerdierks A."/>
            <person name="Storesund J.E."/>
            <person name="Kallscheuer N."/>
            <person name="Luecker S."/>
            <person name="Lage O.M."/>
            <person name="Pohl T."/>
            <person name="Merkel B.J."/>
            <person name="Hornburger P."/>
            <person name="Mueller R.-W."/>
            <person name="Bruemmer F."/>
            <person name="Labrenz M."/>
            <person name="Spormann A.M."/>
            <person name="Op den Camp H."/>
            <person name="Overmann J."/>
            <person name="Amann R."/>
            <person name="Jetten M.S.M."/>
            <person name="Mascher T."/>
            <person name="Medema M.H."/>
            <person name="Devos D.P."/>
            <person name="Kaster A.-K."/>
            <person name="Ovreas L."/>
            <person name="Rohde M."/>
            <person name="Galperin M.Y."/>
            <person name="Jogler C."/>
        </authorList>
    </citation>
    <scope>NUCLEOTIDE SEQUENCE [LARGE SCALE GENOMIC DNA]</scope>
    <source>
        <strain evidence="2 3">OJF2</strain>
    </source>
</reference>
<dbReference type="OrthoDB" id="7431422at2"/>
<evidence type="ECO:0000313" key="2">
    <source>
        <dbReference type="EMBL" id="QEH32410.1"/>
    </source>
</evidence>
<sequence>MDFVALAVFTFCLAIGARNSIRVIRSIRWIRREAARPLGAGSPDVEFVILLPLLRETTLVARLIRRMAAMRYVPGRLRFVLVTTSREDDAAGPTTRDAVARDLLSFRDERFVHVHCDDGTDTCKADQLNFALRALGLQDCRRDDLFVGVYDADSTPDPRTLLYLVDRFLEDRSRDAFQQVPFYFHNTDDLPGGLRGLYLRSRPVHNALFALSVEVPGMRSQVRVVDLPCGSPSRVVRGWLSHALGHGQFFRIDLLHRLGGFRPPSCDTQFGHALAFAGVALRPHPMLDVGETPDSVRVLMKQGVVWFNSVNTFWRTKRFVDSLRPENRCEAASWFMMARLVHSNIAWACYPIVYLACLAWSLLAAKPGLTAYGLACWGVYLVPVAIILGSFRLWGDLTRDYAPVHGFSRLTSLGVLLMFGVEKLGSCVSPWIWAAYRLRQLVAGRPIPLRKTERSPSLSRLGETE</sequence>
<keyword evidence="3" id="KW-1185">Reference proteome</keyword>
<gene>
    <name evidence="2" type="ORF">OJF2_08800</name>
</gene>
<evidence type="ECO:0008006" key="4">
    <source>
        <dbReference type="Google" id="ProtNLM"/>
    </source>
</evidence>
<dbReference type="Gene3D" id="3.90.550.10">
    <property type="entry name" value="Spore Coat Polysaccharide Biosynthesis Protein SpsA, Chain A"/>
    <property type="match status" value="1"/>
</dbReference>
<accession>A0A5B9VXR3</accession>
<organism evidence="2 3">
    <name type="scientific">Aquisphaera giovannonii</name>
    <dbReference type="NCBI Taxonomy" id="406548"/>
    <lineage>
        <taxon>Bacteria</taxon>
        <taxon>Pseudomonadati</taxon>
        <taxon>Planctomycetota</taxon>
        <taxon>Planctomycetia</taxon>
        <taxon>Isosphaerales</taxon>
        <taxon>Isosphaeraceae</taxon>
        <taxon>Aquisphaera</taxon>
    </lineage>
</organism>
<dbReference type="KEGG" id="agv:OJF2_08800"/>
<feature type="transmembrane region" description="Helical" evidence="1">
    <location>
        <begin position="345"/>
        <end position="365"/>
    </location>
</feature>
<dbReference type="SUPFAM" id="SSF53448">
    <property type="entry name" value="Nucleotide-diphospho-sugar transferases"/>
    <property type="match status" value="1"/>
</dbReference>
<dbReference type="Proteomes" id="UP000324233">
    <property type="component" value="Chromosome"/>
</dbReference>
<dbReference type="AlphaFoldDB" id="A0A5B9VXR3"/>
<proteinExistence type="predicted"/>
<dbReference type="InterPro" id="IPR029044">
    <property type="entry name" value="Nucleotide-diphossugar_trans"/>
</dbReference>
<keyword evidence="1" id="KW-0472">Membrane</keyword>
<keyword evidence="1" id="KW-0812">Transmembrane</keyword>
<protein>
    <recommendedName>
        <fullName evidence="4">Glycosyltransferase 2-like domain-containing protein</fullName>
    </recommendedName>
</protein>
<name>A0A5B9VXR3_9BACT</name>
<evidence type="ECO:0000313" key="3">
    <source>
        <dbReference type="Proteomes" id="UP000324233"/>
    </source>
</evidence>
<dbReference type="EMBL" id="CP042997">
    <property type="protein sequence ID" value="QEH32410.1"/>
    <property type="molecule type" value="Genomic_DNA"/>
</dbReference>
<evidence type="ECO:0000256" key="1">
    <source>
        <dbReference type="SAM" id="Phobius"/>
    </source>
</evidence>
<keyword evidence="1" id="KW-1133">Transmembrane helix</keyword>
<feature type="transmembrane region" description="Helical" evidence="1">
    <location>
        <begin position="372"/>
        <end position="394"/>
    </location>
</feature>